<feature type="domain" description="Antirepressor protein C-terminal" evidence="1">
    <location>
        <begin position="123"/>
        <end position="220"/>
    </location>
</feature>
<reference evidence="2 3" key="1">
    <citation type="submission" date="2014-09" db="EMBL/GenBank/DDBJ databases">
        <title>Vibrio maritimus JCM 19235. (C45) whole genome shotgun sequence.</title>
        <authorList>
            <person name="Sawabe T."/>
            <person name="Meirelles P."/>
            <person name="Nakanishi M."/>
            <person name="Sayaka M."/>
            <person name="Hattori M."/>
            <person name="Ohkuma M."/>
        </authorList>
    </citation>
    <scope>NUCLEOTIDE SEQUENCE [LARGE SCALE GENOMIC DNA]</scope>
    <source>
        <strain evidence="3">JCM19235</strain>
    </source>
</reference>
<organism evidence="2 3">
    <name type="scientific">Vibrio maritimus</name>
    <dbReference type="NCBI Taxonomy" id="990268"/>
    <lineage>
        <taxon>Bacteria</taxon>
        <taxon>Pseudomonadati</taxon>
        <taxon>Pseudomonadota</taxon>
        <taxon>Gammaproteobacteria</taxon>
        <taxon>Vibrionales</taxon>
        <taxon>Vibrionaceae</taxon>
        <taxon>Vibrio</taxon>
    </lineage>
</organism>
<comment type="caution">
    <text evidence="2">The sequence shown here is derived from an EMBL/GenBank/DDBJ whole genome shotgun (WGS) entry which is preliminary data.</text>
</comment>
<dbReference type="GO" id="GO:0003677">
    <property type="term" value="F:DNA binding"/>
    <property type="evidence" value="ECO:0007669"/>
    <property type="project" value="UniProtKB-KW"/>
</dbReference>
<accession>A0A090RWE1</accession>
<protein>
    <submittedName>
        <fullName evidence="2">Putative DNA-binding protein Roi of bacteriophage BP-933W</fullName>
    </submittedName>
</protein>
<dbReference type="Pfam" id="PF03374">
    <property type="entry name" value="ANT"/>
    <property type="match status" value="1"/>
</dbReference>
<dbReference type="AlphaFoldDB" id="A0A090RWE1"/>
<evidence type="ECO:0000313" key="2">
    <source>
        <dbReference type="EMBL" id="GAL18504.1"/>
    </source>
</evidence>
<dbReference type="Pfam" id="PF09669">
    <property type="entry name" value="Phage_pRha"/>
    <property type="match status" value="1"/>
</dbReference>
<proteinExistence type="predicted"/>
<dbReference type="STRING" id="990268.JCM19235_1927"/>
<dbReference type="InterPro" id="IPR014054">
    <property type="entry name" value="Phage_regulatory_Rha"/>
</dbReference>
<dbReference type="InterPro" id="IPR005039">
    <property type="entry name" value="Ant_C"/>
</dbReference>
<reference evidence="2 3" key="2">
    <citation type="submission" date="2014-09" db="EMBL/GenBank/DDBJ databases">
        <authorList>
            <consortium name="NBRP consortium"/>
            <person name="Sawabe T."/>
            <person name="Meirelles P."/>
            <person name="Nakanishi M."/>
            <person name="Sayaka M."/>
            <person name="Hattori M."/>
            <person name="Ohkuma M."/>
        </authorList>
    </citation>
    <scope>NUCLEOTIDE SEQUENCE [LARGE SCALE GENOMIC DNA]</scope>
    <source>
        <strain evidence="3">JCM19235</strain>
    </source>
</reference>
<dbReference type="Proteomes" id="UP000029228">
    <property type="component" value="Unassembled WGS sequence"/>
</dbReference>
<evidence type="ECO:0000313" key="3">
    <source>
        <dbReference type="Proteomes" id="UP000029228"/>
    </source>
</evidence>
<gene>
    <name evidence="2" type="ORF">JCM19235_1927</name>
</gene>
<name>A0A090RWE1_9VIBR</name>
<sequence>MHTITALETKPMIHQQGGATMSSREIAELTGKQHQHVKRDIANMLAELDKDVSNFGRIYLDGSNRKQTEYHLDREHTDCLLTGYSAKARMKVIKRWHDLEQATQPQVPTNFAEALQLAADQAKQLELAAPKVAFVDNYVETSGSKAIRAAAKLLGFKEKAFIQCLERDKFLYRLSGQLTPYASPKCEGLFTVKTGDSHGHAFTQTRITPKGLQYFAERYASELRTH</sequence>
<keyword evidence="2" id="KW-0238">DNA-binding</keyword>
<evidence type="ECO:0000259" key="1">
    <source>
        <dbReference type="Pfam" id="PF03374"/>
    </source>
</evidence>
<dbReference type="EMBL" id="BBMR01000003">
    <property type="protein sequence ID" value="GAL18504.1"/>
    <property type="molecule type" value="Genomic_DNA"/>
</dbReference>
<keyword evidence="3" id="KW-1185">Reference proteome</keyword>